<dbReference type="Proteomes" id="UP000824469">
    <property type="component" value="Unassembled WGS sequence"/>
</dbReference>
<dbReference type="OMA" id="CRGNPGT"/>
<dbReference type="PANTHER" id="PTHR48475">
    <property type="entry name" value="RIBONUCLEASE H"/>
    <property type="match status" value="1"/>
</dbReference>
<evidence type="ECO:0000259" key="1">
    <source>
        <dbReference type="PROSITE" id="PS50879"/>
    </source>
</evidence>
<feature type="domain" description="RNase H type-1" evidence="1">
    <location>
        <begin position="28"/>
        <end position="160"/>
    </location>
</feature>
<reference evidence="2 3" key="1">
    <citation type="journal article" date="2021" name="Nat. Plants">
        <title>The Taxus genome provides insights into paclitaxel biosynthesis.</title>
        <authorList>
            <person name="Xiong X."/>
            <person name="Gou J."/>
            <person name="Liao Q."/>
            <person name="Li Y."/>
            <person name="Zhou Q."/>
            <person name="Bi G."/>
            <person name="Li C."/>
            <person name="Du R."/>
            <person name="Wang X."/>
            <person name="Sun T."/>
            <person name="Guo L."/>
            <person name="Liang H."/>
            <person name="Lu P."/>
            <person name="Wu Y."/>
            <person name="Zhang Z."/>
            <person name="Ro D.K."/>
            <person name="Shang Y."/>
            <person name="Huang S."/>
            <person name="Yan J."/>
        </authorList>
    </citation>
    <scope>NUCLEOTIDE SEQUENCE [LARGE SCALE GENOMIC DNA]</scope>
    <source>
        <strain evidence="2">Ta-2019</strain>
    </source>
</reference>
<dbReference type="GO" id="GO:0003676">
    <property type="term" value="F:nucleic acid binding"/>
    <property type="evidence" value="ECO:0007669"/>
    <property type="project" value="InterPro"/>
</dbReference>
<dbReference type="CDD" id="cd09279">
    <property type="entry name" value="RNase_HI_like"/>
    <property type="match status" value="1"/>
</dbReference>
<dbReference type="Pfam" id="PF13456">
    <property type="entry name" value="RVT_3"/>
    <property type="match status" value="1"/>
</dbReference>
<keyword evidence="3" id="KW-1185">Reference proteome</keyword>
<dbReference type="EMBL" id="JAHRHJ020000003">
    <property type="protein sequence ID" value="KAH9321000.1"/>
    <property type="molecule type" value="Genomic_DNA"/>
</dbReference>
<evidence type="ECO:0000313" key="2">
    <source>
        <dbReference type="EMBL" id="KAH9321000.1"/>
    </source>
</evidence>
<dbReference type="FunFam" id="3.30.420.10:FF:000076">
    <property type="entry name" value="RBR-type E3 ubiquitin transferase"/>
    <property type="match status" value="1"/>
</dbReference>
<organism evidence="2 3">
    <name type="scientific">Taxus chinensis</name>
    <name type="common">Chinese yew</name>
    <name type="synonym">Taxus wallichiana var. chinensis</name>
    <dbReference type="NCBI Taxonomy" id="29808"/>
    <lineage>
        <taxon>Eukaryota</taxon>
        <taxon>Viridiplantae</taxon>
        <taxon>Streptophyta</taxon>
        <taxon>Embryophyta</taxon>
        <taxon>Tracheophyta</taxon>
        <taxon>Spermatophyta</taxon>
        <taxon>Pinopsida</taxon>
        <taxon>Pinidae</taxon>
        <taxon>Conifers II</taxon>
        <taxon>Cupressales</taxon>
        <taxon>Taxaceae</taxon>
        <taxon>Taxus</taxon>
    </lineage>
</organism>
<feature type="non-terminal residue" evidence="2">
    <location>
        <position position="1"/>
    </location>
</feature>
<evidence type="ECO:0000313" key="3">
    <source>
        <dbReference type="Proteomes" id="UP000824469"/>
    </source>
</evidence>
<comment type="caution">
    <text evidence="2">The sequence shown here is derived from an EMBL/GenBank/DDBJ whole genome shotgun (WGS) entry which is preliminary data.</text>
</comment>
<dbReference type="SUPFAM" id="SSF53098">
    <property type="entry name" value="Ribonuclease H-like"/>
    <property type="match status" value="1"/>
</dbReference>
<dbReference type="PANTHER" id="PTHR48475:SF1">
    <property type="entry name" value="RNASE H TYPE-1 DOMAIN-CONTAINING PROTEIN"/>
    <property type="match status" value="1"/>
</dbReference>
<dbReference type="InterPro" id="IPR002156">
    <property type="entry name" value="RNaseH_domain"/>
</dbReference>
<dbReference type="AlphaFoldDB" id="A0AA38GGC5"/>
<protein>
    <recommendedName>
        <fullName evidence="1">RNase H type-1 domain-containing protein</fullName>
    </recommendedName>
</protein>
<accession>A0AA38GGC5</accession>
<sequence>VYSMERAQIASSVGRVRFGRSVVRIRAKSPLYRLYFDGASRGNPGVAGIGFVLYDENGHLIEEFSKLLGYDLTNNAAEYKALIAGLQHALNLHITSIVACGDSELVCKQVNGEYKVKNAKLRRYHNTVCELLEKFQTCSVVHIRREQNRAADALANEGIEGAYVDKSPTAVFEIKRRCATPQSTKEYIMEKRCEGTVQLRFILDTIQHSLPKSYAAVQELSSEVEHEMGMCSECQVYEDEEKSICMCCILAMS</sequence>
<dbReference type="InterPro" id="IPR036397">
    <property type="entry name" value="RNaseH_sf"/>
</dbReference>
<dbReference type="PROSITE" id="PS50879">
    <property type="entry name" value="RNASE_H_1"/>
    <property type="match status" value="1"/>
</dbReference>
<dbReference type="Gene3D" id="3.30.420.10">
    <property type="entry name" value="Ribonuclease H-like superfamily/Ribonuclease H"/>
    <property type="match status" value="1"/>
</dbReference>
<dbReference type="InterPro" id="IPR012337">
    <property type="entry name" value="RNaseH-like_sf"/>
</dbReference>
<proteinExistence type="predicted"/>
<dbReference type="GO" id="GO:0004523">
    <property type="term" value="F:RNA-DNA hybrid ribonuclease activity"/>
    <property type="evidence" value="ECO:0007669"/>
    <property type="project" value="InterPro"/>
</dbReference>
<gene>
    <name evidence="2" type="ORF">KI387_015639</name>
</gene>
<name>A0AA38GGC5_TAXCH</name>